<name>A0AB36I4X7_CORGT</name>
<dbReference type="Proteomes" id="UP000186091">
    <property type="component" value="Unassembled WGS sequence"/>
</dbReference>
<evidence type="ECO:0000313" key="2">
    <source>
        <dbReference type="Proteomes" id="UP000186091"/>
    </source>
</evidence>
<evidence type="ECO:0008006" key="3">
    <source>
        <dbReference type="Google" id="ProtNLM"/>
    </source>
</evidence>
<reference evidence="1 2" key="1">
    <citation type="submission" date="2015-12" db="EMBL/GenBank/DDBJ databases">
        <title>Genome sequence of Corynebacterium AS 1.542.</title>
        <authorList>
            <person name="Yang J."/>
            <person name="Yang S."/>
        </authorList>
    </citation>
    <scope>NUCLEOTIDE SEQUENCE [LARGE SCALE GENOMIC DNA]</scope>
    <source>
        <strain evidence="1 2">AS 1.542</strain>
    </source>
</reference>
<accession>A0AB36I4X7</accession>
<evidence type="ECO:0000313" key="1">
    <source>
        <dbReference type="EMBL" id="OKX76338.1"/>
    </source>
</evidence>
<dbReference type="AlphaFoldDB" id="A0AB36I4X7"/>
<protein>
    <recommendedName>
        <fullName evidence="3">DUF3800 domain-containing protein</fullName>
    </recommendedName>
</protein>
<dbReference type="EMBL" id="LOQT01000037">
    <property type="protein sequence ID" value="OKX76338.1"/>
    <property type="molecule type" value="Genomic_DNA"/>
</dbReference>
<organism evidence="1 2">
    <name type="scientific">Corynebacterium glutamicum</name>
    <name type="common">Brevibacterium saccharolyticum</name>
    <dbReference type="NCBI Taxonomy" id="1718"/>
    <lineage>
        <taxon>Bacteria</taxon>
        <taxon>Bacillati</taxon>
        <taxon>Actinomycetota</taxon>
        <taxon>Actinomycetes</taxon>
        <taxon>Mycobacteriales</taxon>
        <taxon>Corynebacteriaceae</taxon>
        <taxon>Corynebacterium</taxon>
    </lineage>
</organism>
<gene>
    <name evidence="1" type="ORF">AUP69_15185</name>
</gene>
<proteinExistence type="predicted"/>
<comment type="caution">
    <text evidence="1">The sequence shown here is derived from an EMBL/GenBank/DDBJ whole genome shotgun (WGS) entry which is preliminary data.</text>
</comment>
<dbReference type="Pfam" id="PF12686">
    <property type="entry name" value="DUF3800"/>
    <property type="match status" value="1"/>
</dbReference>
<dbReference type="InterPro" id="IPR024524">
    <property type="entry name" value="DUF3800"/>
</dbReference>
<sequence>MHLVYVDDSGDSKNGTTMTALLVEDKHWNGVLDCWLQGRREIHRDFRVPKTQEIHANNLYKGRGKYCDSDEANRAFSLDKRAATGRIMLSWLSKADGLTIATIATPYKQSPLAYAAFVKWLDDWANRNETTAMIFYDGKQGYGHDDDGRSPDEIRSQWDTAFRASAPYRNAHRSLELQTRRVIEDVVMLDSKYNQLIQAADLVAYGAYQWHLQTYPDKWSPRNSPVVHAIRAYFRTKAKWLPESDHGVIWID</sequence>